<comment type="caution">
    <text evidence="2">The sequence shown here is derived from an EMBL/GenBank/DDBJ whole genome shotgun (WGS) entry which is preliminary data.</text>
</comment>
<dbReference type="Proteomes" id="UP000664122">
    <property type="component" value="Unassembled WGS sequence"/>
</dbReference>
<feature type="domain" description="BLUF" evidence="1">
    <location>
        <begin position="3"/>
        <end position="94"/>
    </location>
</feature>
<dbReference type="InterPro" id="IPR007024">
    <property type="entry name" value="BLUF_domain"/>
</dbReference>
<dbReference type="RefSeq" id="WP_207259416.1">
    <property type="nucleotide sequence ID" value="NZ_JAFMPP010000023.1"/>
</dbReference>
<dbReference type="AlphaFoldDB" id="A0A939FZL0"/>
<accession>A0A939FZL0</accession>
<dbReference type="PROSITE" id="PS50925">
    <property type="entry name" value="BLUF"/>
    <property type="match status" value="1"/>
</dbReference>
<dbReference type="GO" id="GO:0071949">
    <property type="term" value="F:FAD binding"/>
    <property type="evidence" value="ECO:0007669"/>
    <property type="project" value="InterPro"/>
</dbReference>
<name>A0A939FZL0_9HYPH</name>
<sequence>MTLYRLAYVSKPAPTLAPSDVAAIAAAARRRNPALDVTGLLIHEFSRFIQLLEGPIDALETLMTAIIADPRHHDIRIFLQQSAETRSLSRWILWTDFDRMALTAEEMEVHEEIVRGALASLAELDAERCQAAPPAAI</sequence>
<dbReference type="InterPro" id="IPR036046">
    <property type="entry name" value="Acylphosphatase-like_dom_sf"/>
</dbReference>
<evidence type="ECO:0000313" key="2">
    <source>
        <dbReference type="EMBL" id="MBO0664500.1"/>
    </source>
</evidence>
<dbReference type="SMART" id="SM01034">
    <property type="entry name" value="BLUF"/>
    <property type="match status" value="1"/>
</dbReference>
<dbReference type="GO" id="GO:0009882">
    <property type="term" value="F:blue light photoreceptor activity"/>
    <property type="evidence" value="ECO:0007669"/>
    <property type="project" value="InterPro"/>
</dbReference>
<evidence type="ECO:0000259" key="1">
    <source>
        <dbReference type="PROSITE" id="PS50925"/>
    </source>
</evidence>
<proteinExistence type="predicted"/>
<dbReference type="EMBL" id="JAFMPP010000023">
    <property type="protein sequence ID" value="MBO0664500.1"/>
    <property type="molecule type" value="Genomic_DNA"/>
</dbReference>
<dbReference type="Gene3D" id="3.30.70.100">
    <property type="match status" value="1"/>
</dbReference>
<reference evidence="2" key="1">
    <citation type="submission" date="2021-03" db="EMBL/GenBank/DDBJ databases">
        <title>Whole genome sequence of Jiella sp. CQZ9-1.</title>
        <authorList>
            <person name="Tuo L."/>
        </authorList>
    </citation>
    <scope>NUCLEOTIDE SEQUENCE</scope>
    <source>
        <strain evidence="2">CQZ9-1</strain>
    </source>
</reference>
<dbReference type="Pfam" id="PF04940">
    <property type="entry name" value="BLUF"/>
    <property type="match status" value="1"/>
</dbReference>
<keyword evidence="3" id="KW-1185">Reference proteome</keyword>
<evidence type="ECO:0000313" key="3">
    <source>
        <dbReference type="Proteomes" id="UP000664122"/>
    </source>
</evidence>
<gene>
    <name evidence="2" type="ORF">J1C48_18160</name>
</gene>
<organism evidence="2 3">
    <name type="scientific">Jiella flava</name>
    <dbReference type="NCBI Taxonomy" id="2816857"/>
    <lineage>
        <taxon>Bacteria</taxon>
        <taxon>Pseudomonadati</taxon>
        <taxon>Pseudomonadota</taxon>
        <taxon>Alphaproteobacteria</taxon>
        <taxon>Hyphomicrobiales</taxon>
        <taxon>Aurantimonadaceae</taxon>
        <taxon>Jiella</taxon>
    </lineage>
</organism>
<dbReference type="SUPFAM" id="SSF54975">
    <property type="entry name" value="Acylphosphatase/BLUF domain-like"/>
    <property type="match status" value="1"/>
</dbReference>
<protein>
    <submittedName>
        <fullName evidence="2">BLUF domain-containing protein</fullName>
    </submittedName>
</protein>